<comment type="caution">
    <text evidence="3">The sequence shown here is derived from an EMBL/GenBank/DDBJ whole genome shotgun (WGS) entry which is preliminary data.</text>
</comment>
<dbReference type="InterPro" id="IPR012334">
    <property type="entry name" value="Pectin_lyas_fold"/>
</dbReference>
<dbReference type="InterPro" id="IPR006626">
    <property type="entry name" value="PbH1"/>
</dbReference>
<dbReference type="SUPFAM" id="SSF51126">
    <property type="entry name" value="Pectin lyase-like"/>
    <property type="match status" value="1"/>
</dbReference>
<dbReference type="OMA" id="VWGIAQE"/>
<feature type="non-terminal residue" evidence="3">
    <location>
        <position position="395"/>
    </location>
</feature>
<sequence>MKFNLGVVGTVVLSLVTASPFISPGDLASLQVRDDGQCEWKDHEGGTKNHNDKDHRTIYVQPGQRIQEAINTASRGDRIVVEAGTYAEQLTIEKGGIALVGLGAILVPPNPTIRNNCSDLAGNGTEAGICVIGSEVQLAPFVIEHQKVLSVGELVEDVSITGFQVSNFSGANIAVVGALNAQVTGNRLIDGKQYGFLTAGSVNTQVTNNTVLSSTKLGFIGICMDNFSGVRVSNNHISVYDIALCVQTSGADVQHNDVNDNCIGIFVDPSINGAKVHHNHISSTNPRCRQLPSDINFGTFGIILDGAVNSDVRANLIEGQTKDGLAVGLAIVDDPCSPPEISLSCSLLRTKAVASGNVVIQNTLRNNDLDLLVNTNGTGNVIANNKCSTPKELCS</sequence>
<keyword evidence="4" id="KW-1185">Reference proteome</keyword>
<dbReference type="Pfam" id="PF05048">
    <property type="entry name" value="NosD"/>
    <property type="match status" value="1"/>
</dbReference>
<evidence type="ECO:0000313" key="4">
    <source>
        <dbReference type="Proteomes" id="UP000258309"/>
    </source>
</evidence>
<evidence type="ECO:0000313" key="3">
    <source>
        <dbReference type="EMBL" id="RFU26109.1"/>
    </source>
</evidence>
<organism evidence="3 4">
    <name type="scientific">Scytalidium lignicola</name>
    <name type="common">Hyphomycete</name>
    <dbReference type="NCBI Taxonomy" id="5539"/>
    <lineage>
        <taxon>Eukaryota</taxon>
        <taxon>Fungi</taxon>
        <taxon>Dikarya</taxon>
        <taxon>Ascomycota</taxon>
        <taxon>Pezizomycotina</taxon>
        <taxon>Leotiomycetes</taxon>
        <taxon>Leotiomycetes incertae sedis</taxon>
        <taxon>Scytalidium</taxon>
    </lineage>
</organism>
<protein>
    <recommendedName>
        <fullName evidence="2">Periplasmic copper-binding protein NosD beta helix domain-containing protein</fullName>
    </recommendedName>
</protein>
<accession>A0A3E2GYA8</accession>
<feature type="chain" id="PRO_5017758494" description="Periplasmic copper-binding protein NosD beta helix domain-containing protein" evidence="1">
    <location>
        <begin position="19"/>
        <end position="395"/>
    </location>
</feature>
<keyword evidence="1" id="KW-0732">Signal</keyword>
<dbReference type="EMBL" id="NCSJ02000284">
    <property type="protein sequence ID" value="RFU26109.1"/>
    <property type="molecule type" value="Genomic_DNA"/>
</dbReference>
<dbReference type="InterPro" id="IPR007742">
    <property type="entry name" value="NosD_dom"/>
</dbReference>
<proteinExistence type="predicted"/>
<name>A0A3E2GYA8_SCYLI</name>
<reference evidence="3 4" key="1">
    <citation type="submission" date="2018-05" db="EMBL/GenBank/DDBJ databases">
        <title>Draft genome sequence of Scytalidium lignicola DSM 105466, a ubiquitous saprotrophic fungus.</title>
        <authorList>
            <person name="Buettner E."/>
            <person name="Gebauer A.M."/>
            <person name="Hofrichter M."/>
            <person name="Liers C."/>
            <person name="Kellner H."/>
        </authorList>
    </citation>
    <scope>NUCLEOTIDE SEQUENCE [LARGE SCALE GENOMIC DNA]</scope>
    <source>
        <strain evidence="3 4">DSM 105466</strain>
    </source>
</reference>
<gene>
    <name evidence="3" type="ORF">B7463_g10233</name>
</gene>
<dbReference type="SMART" id="SM00710">
    <property type="entry name" value="PbH1"/>
    <property type="match status" value="7"/>
</dbReference>
<feature type="domain" description="Periplasmic copper-binding protein NosD beta helix" evidence="2">
    <location>
        <begin position="157"/>
        <end position="282"/>
    </location>
</feature>
<evidence type="ECO:0000259" key="2">
    <source>
        <dbReference type="Pfam" id="PF05048"/>
    </source>
</evidence>
<feature type="non-terminal residue" evidence="3">
    <location>
        <position position="1"/>
    </location>
</feature>
<dbReference type="AlphaFoldDB" id="A0A3E2GYA8"/>
<dbReference type="Proteomes" id="UP000258309">
    <property type="component" value="Unassembled WGS sequence"/>
</dbReference>
<dbReference type="OrthoDB" id="3488255at2759"/>
<dbReference type="Gene3D" id="2.160.20.10">
    <property type="entry name" value="Single-stranded right-handed beta-helix, Pectin lyase-like"/>
    <property type="match status" value="2"/>
</dbReference>
<dbReference type="InterPro" id="IPR011050">
    <property type="entry name" value="Pectin_lyase_fold/virulence"/>
</dbReference>
<evidence type="ECO:0000256" key="1">
    <source>
        <dbReference type="SAM" id="SignalP"/>
    </source>
</evidence>
<feature type="signal peptide" evidence="1">
    <location>
        <begin position="1"/>
        <end position="18"/>
    </location>
</feature>